<dbReference type="HOGENOM" id="CLU_649853_0_0_1"/>
<evidence type="ECO:0000313" key="5">
    <source>
        <dbReference type="EMBL" id="EGE00942.1"/>
    </source>
</evidence>
<dbReference type="GO" id="GO:0003677">
    <property type="term" value="F:DNA binding"/>
    <property type="evidence" value="ECO:0007669"/>
    <property type="project" value="TreeGrafter"/>
</dbReference>
<dbReference type="GO" id="GO:0140658">
    <property type="term" value="F:ATP-dependent chromatin remodeler activity"/>
    <property type="evidence" value="ECO:0007669"/>
    <property type="project" value="TreeGrafter"/>
</dbReference>
<dbReference type="Gene3D" id="3.40.50.300">
    <property type="entry name" value="P-loop containing nucleotide triphosphate hydrolases"/>
    <property type="match status" value="1"/>
</dbReference>
<keyword evidence="2" id="KW-0539">Nucleus</keyword>
<feature type="domain" description="Helicase C-terminal" evidence="4">
    <location>
        <begin position="1"/>
        <end position="139"/>
    </location>
</feature>
<dbReference type="GO" id="GO:0003682">
    <property type="term" value="F:chromatin binding"/>
    <property type="evidence" value="ECO:0007669"/>
    <property type="project" value="TreeGrafter"/>
</dbReference>
<dbReference type="Pfam" id="PF18585">
    <property type="entry name" value="zf-CCCH_6"/>
    <property type="match status" value="1"/>
</dbReference>
<proteinExistence type="predicted"/>
<dbReference type="GO" id="GO:0042393">
    <property type="term" value="F:histone binding"/>
    <property type="evidence" value="ECO:0007669"/>
    <property type="project" value="TreeGrafter"/>
</dbReference>
<name>F2SBJ2_TRIT1</name>
<dbReference type="Pfam" id="PF00271">
    <property type="entry name" value="Helicase_C"/>
    <property type="match status" value="1"/>
</dbReference>
<dbReference type="PANTHER" id="PTHR45623:SF17">
    <property type="entry name" value="CHROMODOMAIN-HELICASE-DNA-BINDING PROTEIN 3-RELATED"/>
    <property type="match status" value="1"/>
</dbReference>
<gene>
    <name evidence="5" type="ORF">TESG_08216</name>
</gene>
<feature type="compositionally biased region" description="Polar residues" evidence="3">
    <location>
        <begin position="371"/>
        <end position="381"/>
    </location>
</feature>
<dbReference type="InterPro" id="IPR049730">
    <property type="entry name" value="SNF2/RAD54-like_C"/>
</dbReference>
<dbReference type="PANTHER" id="PTHR45623">
    <property type="entry name" value="CHROMODOMAIN-HELICASE-DNA-BINDING PROTEIN 3-RELATED-RELATED"/>
    <property type="match status" value="1"/>
</dbReference>
<feature type="compositionally biased region" description="Polar residues" evidence="3">
    <location>
        <begin position="237"/>
        <end position="248"/>
    </location>
</feature>
<dbReference type="GO" id="GO:0005634">
    <property type="term" value="C:nucleus"/>
    <property type="evidence" value="ECO:0007669"/>
    <property type="project" value="TreeGrafter"/>
</dbReference>
<dbReference type="InterPro" id="IPR001650">
    <property type="entry name" value="Helicase_C-like"/>
</dbReference>
<keyword evidence="6" id="KW-1185">Reference proteome</keyword>
<organism evidence="5 6">
    <name type="scientific">Trichophyton tonsurans (strain CBS 112818)</name>
    <name type="common">Scalp ringworm fungus</name>
    <dbReference type="NCBI Taxonomy" id="647933"/>
    <lineage>
        <taxon>Eukaryota</taxon>
        <taxon>Fungi</taxon>
        <taxon>Dikarya</taxon>
        <taxon>Ascomycota</taxon>
        <taxon>Pezizomycotina</taxon>
        <taxon>Eurotiomycetes</taxon>
        <taxon>Eurotiomycetidae</taxon>
        <taxon>Onygenales</taxon>
        <taxon>Arthrodermataceae</taxon>
        <taxon>Trichophyton</taxon>
    </lineage>
</organism>
<dbReference type="InterPro" id="IPR040934">
    <property type="entry name" value="Znf-CCCH_6"/>
</dbReference>
<dbReference type="Proteomes" id="UP000009172">
    <property type="component" value="Unassembled WGS sequence"/>
</dbReference>
<evidence type="ECO:0000256" key="1">
    <source>
        <dbReference type="ARBA" id="ARBA00022801"/>
    </source>
</evidence>
<dbReference type="InterPro" id="IPR027417">
    <property type="entry name" value="P-loop_NTPase"/>
</dbReference>
<evidence type="ECO:0000256" key="3">
    <source>
        <dbReference type="SAM" id="MobiDB-lite"/>
    </source>
</evidence>
<evidence type="ECO:0000259" key="4">
    <source>
        <dbReference type="PROSITE" id="PS51194"/>
    </source>
</evidence>
<evidence type="ECO:0000313" key="6">
    <source>
        <dbReference type="Proteomes" id="UP000009172"/>
    </source>
</evidence>
<dbReference type="AlphaFoldDB" id="F2SBJ2"/>
<dbReference type="GO" id="GO:0016887">
    <property type="term" value="F:ATP hydrolysis activity"/>
    <property type="evidence" value="ECO:0007669"/>
    <property type="project" value="TreeGrafter"/>
</dbReference>
<feature type="region of interest" description="Disordered" evidence="3">
    <location>
        <begin position="367"/>
        <end position="423"/>
    </location>
</feature>
<keyword evidence="1" id="KW-0378">Hydrolase</keyword>
<dbReference type="PROSITE" id="PS51194">
    <property type="entry name" value="HELICASE_CTER"/>
    <property type="match status" value="1"/>
</dbReference>
<dbReference type="SUPFAM" id="SSF52540">
    <property type="entry name" value="P-loop containing nucleoside triphosphate hydrolases"/>
    <property type="match status" value="1"/>
</dbReference>
<reference evidence="6" key="1">
    <citation type="journal article" date="2012" name="MBio">
        <title>Comparative genome analysis of Trichophyton rubrum and related dermatophytes reveals candidate genes involved in infection.</title>
        <authorList>
            <person name="Martinez D.A."/>
            <person name="Oliver B.G."/>
            <person name="Graeser Y."/>
            <person name="Goldberg J.M."/>
            <person name="Li W."/>
            <person name="Martinez-Rossi N.M."/>
            <person name="Monod M."/>
            <person name="Shelest E."/>
            <person name="Barton R.C."/>
            <person name="Birch E."/>
            <person name="Brakhage A.A."/>
            <person name="Chen Z."/>
            <person name="Gurr S.J."/>
            <person name="Heiman D."/>
            <person name="Heitman J."/>
            <person name="Kosti I."/>
            <person name="Rossi A."/>
            <person name="Saif S."/>
            <person name="Samalova M."/>
            <person name="Saunders C.W."/>
            <person name="Shea T."/>
            <person name="Summerbell R.C."/>
            <person name="Xu J."/>
            <person name="Young S."/>
            <person name="Zeng Q."/>
            <person name="Birren B.W."/>
            <person name="Cuomo C.A."/>
            <person name="White T.C."/>
        </authorList>
    </citation>
    <scope>NUCLEOTIDE SEQUENCE [LARGE SCALE GENOMIC DNA]</scope>
    <source>
        <strain evidence="6">CBS 112818</strain>
    </source>
</reference>
<dbReference type="CDD" id="cd18793">
    <property type="entry name" value="SF2_C_SNF"/>
    <property type="match status" value="1"/>
</dbReference>
<dbReference type="SMART" id="SM00490">
    <property type="entry name" value="HELICc"/>
    <property type="match status" value="1"/>
</dbReference>
<feature type="region of interest" description="Disordered" evidence="3">
    <location>
        <begin position="219"/>
        <end position="256"/>
    </location>
</feature>
<evidence type="ECO:0000256" key="2">
    <source>
        <dbReference type="ARBA" id="ARBA00023242"/>
    </source>
</evidence>
<dbReference type="EMBL" id="GG698584">
    <property type="protein sequence ID" value="EGE00942.1"/>
    <property type="molecule type" value="Genomic_DNA"/>
</dbReference>
<sequence>FLDFLDIVEDFLDGLGLAHLRLDGSMTSLKKQKNIDAYNAPGSEYFAFLLSTRAGGVGINLATADTVIILDPDFNPHQDIQALSRAHRIGQKKKVMVFQLMTRGSAEEKIMQIGKKKMALDHVLIERMDAEDDDELDLEAILRHEAEALFDDDNTSDLVYDSQSVNKLIDQSEVETPRWVTTLLRNRNLVLQGSGSTNPWRMHLAIVNRRHHQAINYRGHNRNNNADNDSDVEFNGPSESDTDVTATSERSETFGKRAARPFKRASIAYPDGDVETQSTLNEKHPCVACDHLHPIGYCQLRLAGVEHCGLCGIAHLGHLRTCPHLQSELQVASMLGSLRQSTEASDLVEAATKYLRGIRGHLVAARKKAASQEQTQYTMTTNPPPAPPYTQNRHPQNHPEYSYTAQAPNPPQPLNFFPDPSTL</sequence>
<protein>
    <submittedName>
        <fullName evidence="5">Chromodomain helicase DNA binding protein</fullName>
    </submittedName>
</protein>
<accession>F2SBJ2</accession>
<dbReference type="GO" id="GO:0000785">
    <property type="term" value="C:chromatin"/>
    <property type="evidence" value="ECO:0007669"/>
    <property type="project" value="TreeGrafter"/>
</dbReference>
<feature type="non-terminal residue" evidence="5">
    <location>
        <position position="1"/>
    </location>
</feature>